<gene>
    <name evidence="1" type="ORF">BDN72DRAFT_306447</name>
</gene>
<evidence type="ECO:0000313" key="2">
    <source>
        <dbReference type="Proteomes" id="UP000308600"/>
    </source>
</evidence>
<evidence type="ECO:0000313" key="1">
    <source>
        <dbReference type="EMBL" id="TFK63658.1"/>
    </source>
</evidence>
<dbReference type="Proteomes" id="UP000308600">
    <property type="component" value="Unassembled WGS sequence"/>
</dbReference>
<reference evidence="1 2" key="1">
    <citation type="journal article" date="2019" name="Nat. Ecol. Evol.">
        <title>Megaphylogeny resolves global patterns of mushroom evolution.</title>
        <authorList>
            <person name="Varga T."/>
            <person name="Krizsan K."/>
            <person name="Foldi C."/>
            <person name="Dima B."/>
            <person name="Sanchez-Garcia M."/>
            <person name="Sanchez-Ramirez S."/>
            <person name="Szollosi G.J."/>
            <person name="Szarkandi J.G."/>
            <person name="Papp V."/>
            <person name="Albert L."/>
            <person name="Andreopoulos W."/>
            <person name="Angelini C."/>
            <person name="Antonin V."/>
            <person name="Barry K.W."/>
            <person name="Bougher N.L."/>
            <person name="Buchanan P."/>
            <person name="Buyck B."/>
            <person name="Bense V."/>
            <person name="Catcheside P."/>
            <person name="Chovatia M."/>
            <person name="Cooper J."/>
            <person name="Damon W."/>
            <person name="Desjardin D."/>
            <person name="Finy P."/>
            <person name="Geml J."/>
            <person name="Haridas S."/>
            <person name="Hughes K."/>
            <person name="Justo A."/>
            <person name="Karasinski D."/>
            <person name="Kautmanova I."/>
            <person name="Kiss B."/>
            <person name="Kocsube S."/>
            <person name="Kotiranta H."/>
            <person name="LaButti K.M."/>
            <person name="Lechner B.E."/>
            <person name="Liimatainen K."/>
            <person name="Lipzen A."/>
            <person name="Lukacs Z."/>
            <person name="Mihaltcheva S."/>
            <person name="Morgado L.N."/>
            <person name="Niskanen T."/>
            <person name="Noordeloos M.E."/>
            <person name="Ohm R.A."/>
            <person name="Ortiz-Santana B."/>
            <person name="Ovrebo C."/>
            <person name="Racz N."/>
            <person name="Riley R."/>
            <person name="Savchenko A."/>
            <person name="Shiryaev A."/>
            <person name="Soop K."/>
            <person name="Spirin V."/>
            <person name="Szebenyi C."/>
            <person name="Tomsovsky M."/>
            <person name="Tulloss R.E."/>
            <person name="Uehling J."/>
            <person name="Grigoriev I.V."/>
            <person name="Vagvolgyi C."/>
            <person name="Papp T."/>
            <person name="Martin F.M."/>
            <person name="Miettinen O."/>
            <person name="Hibbett D.S."/>
            <person name="Nagy L.G."/>
        </authorList>
    </citation>
    <scope>NUCLEOTIDE SEQUENCE [LARGE SCALE GENOMIC DNA]</scope>
    <source>
        <strain evidence="1 2">NL-1719</strain>
    </source>
</reference>
<sequence length="435" mass="48833">METRRKSRLHKWEEPVVRGKVEKRRLPTPGTSHQRREERSSTTAHIPIFSPPTSSISSSTPDMTHPAATTARRPIVLISLRPQRPGSPNVTTSRPDRSIDMQLGPVPTLPTAQSRSQGNEEMQKQAPTRSRKGYTVLEQEQLQHEETKKLLEARTAELQSLQAFLGPISSTVTEAEVRAMVEDLNNEIVQASAAISDSLDPRARHSTLPRYYPIQAKFIAGNMLDEYILDKLWNAYQDVGFRAQVALQACMTAICVHIINYLSHRNVKVVETLAEQVAQSVSFPVYAKWRAITHQQTVQPAEWSRFWLSQLTARAKDTLYIAGFVKMPNKLQERLGRVVDMATALNITTKQQMLSSDAEAFSFIPGERFNPATMQCDYSPPKNQTPSPAPQPREQILCTTGIGLRFTDARTVETAVALKAMVAMRDIFEDESDLV</sequence>
<organism evidence="1 2">
    <name type="scientific">Pluteus cervinus</name>
    <dbReference type="NCBI Taxonomy" id="181527"/>
    <lineage>
        <taxon>Eukaryota</taxon>
        <taxon>Fungi</taxon>
        <taxon>Dikarya</taxon>
        <taxon>Basidiomycota</taxon>
        <taxon>Agaricomycotina</taxon>
        <taxon>Agaricomycetes</taxon>
        <taxon>Agaricomycetidae</taxon>
        <taxon>Agaricales</taxon>
        <taxon>Pluteineae</taxon>
        <taxon>Pluteaceae</taxon>
        <taxon>Pluteus</taxon>
    </lineage>
</organism>
<dbReference type="EMBL" id="ML208511">
    <property type="protein sequence ID" value="TFK63658.1"/>
    <property type="molecule type" value="Genomic_DNA"/>
</dbReference>
<protein>
    <submittedName>
        <fullName evidence="1">Uncharacterized protein</fullName>
    </submittedName>
</protein>
<name>A0ACD3ADC2_9AGAR</name>
<keyword evidence="2" id="KW-1185">Reference proteome</keyword>
<proteinExistence type="predicted"/>
<accession>A0ACD3ADC2</accession>